<dbReference type="AlphaFoldDB" id="A0A1J6I5G5"/>
<organism evidence="1 2">
    <name type="scientific">Nicotiana attenuata</name>
    <name type="common">Coyote tobacco</name>
    <dbReference type="NCBI Taxonomy" id="49451"/>
    <lineage>
        <taxon>Eukaryota</taxon>
        <taxon>Viridiplantae</taxon>
        <taxon>Streptophyta</taxon>
        <taxon>Embryophyta</taxon>
        <taxon>Tracheophyta</taxon>
        <taxon>Spermatophyta</taxon>
        <taxon>Magnoliopsida</taxon>
        <taxon>eudicotyledons</taxon>
        <taxon>Gunneridae</taxon>
        <taxon>Pentapetalae</taxon>
        <taxon>asterids</taxon>
        <taxon>lamiids</taxon>
        <taxon>Solanales</taxon>
        <taxon>Solanaceae</taxon>
        <taxon>Nicotianoideae</taxon>
        <taxon>Nicotianeae</taxon>
        <taxon>Nicotiana</taxon>
    </lineage>
</organism>
<dbReference type="OMA" id="DWRNFAK"/>
<feature type="non-terminal residue" evidence="1">
    <location>
        <position position="96"/>
    </location>
</feature>
<name>A0A1J6I5G5_NICAT</name>
<accession>A0A1J6I5G5</accession>
<dbReference type="Proteomes" id="UP000187609">
    <property type="component" value="Unassembled WGS sequence"/>
</dbReference>
<feature type="non-terminal residue" evidence="1">
    <location>
        <position position="1"/>
    </location>
</feature>
<keyword evidence="2" id="KW-1185">Reference proteome</keyword>
<dbReference type="Gramene" id="OIS95799">
    <property type="protein sequence ID" value="OIS95799"/>
    <property type="gene ID" value="A4A49_58514"/>
</dbReference>
<comment type="caution">
    <text evidence="1">The sequence shown here is derived from an EMBL/GenBank/DDBJ whole genome shotgun (WGS) entry which is preliminary data.</text>
</comment>
<reference evidence="1" key="1">
    <citation type="submission" date="2016-11" db="EMBL/GenBank/DDBJ databases">
        <title>The genome of Nicotiana attenuata.</title>
        <authorList>
            <person name="Xu S."/>
            <person name="Brockmoeller T."/>
            <person name="Gaquerel E."/>
            <person name="Navarro A."/>
            <person name="Kuhl H."/>
            <person name="Gase K."/>
            <person name="Ling Z."/>
            <person name="Zhou W."/>
            <person name="Kreitzer C."/>
            <person name="Stanke M."/>
            <person name="Tang H."/>
            <person name="Lyons E."/>
            <person name="Pandey P."/>
            <person name="Pandey S.P."/>
            <person name="Timmermann B."/>
            <person name="Baldwin I.T."/>
        </authorList>
    </citation>
    <scope>NUCLEOTIDE SEQUENCE [LARGE SCALE GENOMIC DNA]</scope>
    <source>
        <strain evidence="1">UT</strain>
    </source>
</reference>
<dbReference type="STRING" id="49451.A0A1J6I5G5"/>
<dbReference type="PANTHER" id="PTHR33144:SF46">
    <property type="entry name" value="OS04G0610000 PROTEIN"/>
    <property type="match status" value="1"/>
</dbReference>
<dbReference type="PANTHER" id="PTHR33144">
    <property type="entry name" value="OS10G0409366 PROTEIN-RELATED"/>
    <property type="match status" value="1"/>
</dbReference>
<dbReference type="EMBL" id="MJEQ01037194">
    <property type="protein sequence ID" value="OIS95799.1"/>
    <property type="molecule type" value="Genomic_DNA"/>
</dbReference>
<protein>
    <submittedName>
        <fullName evidence="1">Uncharacterized protein</fullName>
    </submittedName>
</protein>
<sequence>IFFKSGSSEERKVRGTTILKDIWKLPPGKTIVVQFNDRNQPIRKEGRKLASFLGIITRTPELTPLNIDDWRNFAKEEKKKLVEFAKKKFSIPSRGE</sequence>
<gene>
    <name evidence="1" type="ORF">A4A49_58514</name>
</gene>
<proteinExistence type="predicted"/>
<evidence type="ECO:0000313" key="1">
    <source>
        <dbReference type="EMBL" id="OIS95799.1"/>
    </source>
</evidence>
<evidence type="ECO:0000313" key="2">
    <source>
        <dbReference type="Proteomes" id="UP000187609"/>
    </source>
</evidence>